<evidence type="ECO:0000313" key="1">
    <source>
        <dbReference type="EMBL" id="MBW83590.1"/>
    </source>
</evidence>
<dbReference type="AlphaFoldDB" id="A0A2P2IQX3"/>
<sequence length="38" mass="4218">MAQKIANQFLLPITTIKIRKKKIESKSSVDAINETATS</sequence>
<reference evidence="1" key="1">
    <citation type="submission" date="2018-02" db="EMBL/GenBank/DDBJ databases">
        <title>Rhizophora mucronata_Transcriptome.</title>
        <authorList>
            <person name="Meera S.P."/>
            <person name="Sreeshan A."/>
            <person name="Augustine A."/>
        </authorList>
    </citation>
    <scope>NUCLEOTIDE SEQUENCE</scope>
    <source>
        <tissue evidence="1">Leaf</tissue>
    </source>
</reference>
<dbReference type="EMBL" id="GGEC01003107">
    <property type="protein sequence ID" value="MBW83590.1"/>
    <property type="molecule type" value="Transcribed_RNA"/>
</dbReference>
<organism evidence="1">
    <name type="scientific">Rhizophora mucronata</name>
    <name type="common">Asiatic mangrove</name>
    <dbReference type="NCBI Taxonomy" id="61149"/>
    <lineage>
        <taxon>Eukaryota</taxon>
        <taxon>Viridiplantae</taxon>
        <taxon>Streptophyta</taxon>
        <taxon>Embryophyta</taxon>
        <taxon>Tracheophyta</taxon>
        <taxon>Spermatophyta</taxon>
        <taxon>Magnoliopsida</taxon>
        <taxon>eudicotyledons</taxon>
        <taxon>Gunneridae</taxon>
        <taxon>Pentapetalae</taxon>
        <taxon>rosids</taxon>
        <taxon>fabids</taxon>
        <taxon>Malpighiales</taxon>
        <taxon>Rhizophoraceae</taxon>
        <taxon>Rhizophora</taxon>
    </lineage>
</organism>
<name>A0A2P2IQX3_RHIMU</name>
<protein>
    <submittedName>
        <fullName evidence="1">Uncharacterized protein</fullName>
    </submittedName>
</protein>
<accession>A0A2P2IQX3</accession>
<proteinExistence type="predicted"/>